<dbReference type="Gene3D" id="3.40.50.150">
    <property type="entry name" value="Vaccinia Virus protein VP39"/>
    <property type="match status" value="1"/>
</dbReference>
<dbReference type="InterPro" id="IPR011010">
    <property type="entry name" value="DNA_brk_join_enz"/>
</dbReference>
<feature type="compositionally biased region" description="Polar residues" evidence="3">
    <location>
        <begin position="1469"/>
        <end position="1480"/>
    </location>
</feature>
<evidence type="ECO:0000256" key="1">
    <source>
        <dbReference type="ARBA" id="ARBA00023172"/>
    </source>
</evidence>
<dbReference type="CDD" id="cd00397">
    <property type="entry name" value="DNA_BRE_C"/>
    <property type="match status" value="1"/>
</dbReference>
<dbReference type="Proteomes" id="UP001152797">
    <property type="component" value="Unassembled WGS sequence"/>
</dbReference>
<feature type="region of interest" description="Disordered" evidence="3">
    <location>
        <begin position="1220"/>
        <end position="1250"/>
    </location>
</feature>
<dbReference type="EMBL" id="CAMXCT020000335">
    <property type="protein sequence ID" value="CAL1130697.1"/>
    <property type="molecule type" value="Genomic_DNA"/>
</dbReference>
<dbReference type="SUPFAM" id="SSF56349">
    <property type="entry name" value="DNA breaking-rejoining enzymes"/>
    <property type="match status" value="1"/>
</dbReference>
<dbReference type="GO" id="GO:0015074">
    <property type="term" value="P:DNA integration"/>
    <property type="evidence" value="ECO:0007669"/>
    <property type="project" value="InterPro"/>
</dbReference>
<dbReference type="InterPro" id="IPR029063">
    <property type="entry name" value="SAM-dependent_MTases_sf"/>
</dbReference>
<evidence type="ECO:0000256" key="2">
    <source>
        <dbReference type="SAM" id="Coils"/>
    </source>
</evidence>
<proteinExistence type="predicted"/>
<protein>
    <submittedName>
        <fullName evidence="6">DNA (Cytosine-5)-methyltransferase 3B (Dnmt3b) (DNA methyltransferase MmuIIIB) (DNA MTase MmuIIIB) (M.MmuIIIB)</fullName>
    </submittedName>
</protein>
<dbReference type="GO" id="GO:0006310">
    <property type="term" value="P:DNA recombination"/>
    <property type="evidence" value="ECO:0007669"/>
    <property type="project" value="UniProtKB-KW"/>
</dbReference>
<comment type="caution">
    <text evidence="5">The sequence shown here is derived from an EMBL/GenBank/DDBJ whole genome shotgun (WGS) entry which is preliminary data.</text>
</comment>
<feature type="compositionally biased region" description="Basic and acidic residues" evidence="3">
    <location>
        <begin position="1433"/>
        <end position="1458"/>
    </location>
</feature>
<dbReference type="GO" id="GO:0003677">
    <property type="term" value="F:DNA binding"/>
    <property type="evidence" value="ECO:0007669"/>
    <property type="project" value="InterPro"/>
</dbReference>
<evidence type="ECO:0000256" key="3">
    <source>
        <dbReference type="SAM" id="MobiDB-lite"/>
    </source>
</evidence>
<organism evidence="5">
    <name type="scientific">Cladocopium goreaui</name>
    <dbReference type="NCBI Taxonomy" id="2562237"/>
    <lineage>
        <taxon>Eukaryota</taxon>
        <taxon>Sar</taxon>
        <taxon>Alveolata</taxon>
        <taxon>Dinophyceae</taxon>
        <taxon>Suessiales</taxon>
        <taxon>Symbiodiniaceae</taxon>
        <taxon>Cladocopium</taxon>
    </lineage>
</organism>
<evidence type="ECO:0000259" key="4">
    <source>
        <dbReference type="PROSITE" id="PS51898"/>
    </source>
</evidence>
<evidence type="ECO:0000313" key="7">
    <source>
        <dbReference type="Proteomes" id="UP001152797"/>
    </source>
</evidence>
<keyword evidence="2" id="KW-0175">Coiled coil</keyword>
<evidence type="ECO:0000313" key="6">
    <source>
        <dbReference type="EMBL" id="CAL4764634.1"/>
    </source>
</evidence>
<dbReference type="Pfam" id="PF00589">
    <property type="entry name" value="Phage_integrase"/>
    <property type="match status" value="1"/>
</dbReference>
<dbReference type="InterPro" id="IPR013762">
    <property type="entry name" value="Integrase-like_cat_sf"/>
</dbReference>
<dbReference type="EMBL" id="CAMXCT010000335">
    <property type="protein sequence ID" value="CAI3977322.1"/>
    <property type="molecule type" value="Genomic_DNA"/>
</dbReference>
<evidence type="ECO:0000313" key="5">
    <source>
        <dbReference type="EMBL" id="CAI3977322.1"/>
    </source>
</evidence>
<keyword evidence="7" id="KW-1185">Reference proteome</keyword>
<accession>A0A9P1BQ27</accession>
<reference evidence="6 7" key="2">
    <citation type="submission" date="2024-05" db="EMBL/GenBank/DDBJ databases">
        <authorList>
            <person name="Chen Y."/>
            <person name="Shah S."/>
            <person name="Dougan E. K."/>
            <person name="Thang M."/>
            <person name="Chan C."/>
        </authorList>
    </citation>
    <scope>NUCLEOTIDE SEQUENCE [LARGE SCALE GENOMIC DNA]</scope>
</reference>
<dbReference type="InterPro" id="IPR002104">
    <property type="entry name" value="Integrase_catalytic"/>
</dbReference>
<sequence>MSVLSRSWDAVESLWASPKATNLMLQELQMLLCLGPLLQTDLRCDYDGSVTCSDASETGGAAAQSVRLSWSGRSLVGSLQSSWMRPIEYPFLIISIFNGVGGAFRLYDVLGVQPLGRISVEISKDANRVTRCTWPGVEELLDIEELTKQDVQRWANMYPRALEVHLWAGFPCVHLSRVRAYRQNLQGQGSRLFWKLLEVLQWVQEVFAGHAAVRFCIENVASMDEAARKEISSHLDVQPVKLDPSDTLPFNRPRLAWCSETLYEMEELSLWTEGDYIRAYVENGSVETKQWIRPGWSWPGGDTGECKTLDSTERELLLGLGPGHTSTCRAASVAKANWTAYEDSRKSLCGDSFAVSSFAIMASAMCASWAPRMKPSQIINRLGLAPGASAHPSIRVPLGRWLAYGGDADQDYPEDQLVRQLGAVRGLDCVTFQSRVKPAIGILPYLEAQPHLHHLDEVISDWIEWQWVRGESVGLIADALSGLHFYWPEVGGHLRGAWRLFKQWRKIETPCRAPPLTQELARAFVAKAVSSNEIALATLIALGFHGLLRTGELLALRFGDIEFNQECGVVSLHQSKTGLRTGSQEAIAVRDRLTLQLLDTLVSLQRPSPGTPLWPRSAQSFRASFRGLCNFFKVDGLNFKPYSLRRGGATYLLQNNTALESILVRGRWRSLSVARLYLQDGLAQIPGLRSSAGQHRVISAWASKTPVTAFRPWQKLSDIYVLELFAGTARLTRSFKRKGFKGLAFDKSSKRAEGQNVLEFDLSNLEEVNSLLRFIKARAKQIARVHMAPPCGTASRARGKRLRFLKALNIKEPKPLRDDHHPDGYPWLKGTDKLRTEAANLLYETTVLIAQVAIEYNIAITIENPANSLMWAQKLRSADAELLNEAPVHLRGLLKGKRLALWQEMVDFFDYPDKRLVNDILHGFPITGWMPDSNVFPKEVKEPSLDVDTLESLSKGMNAHVKAKVLAAGSNEMAAITWAETSKELEEGWMEVDKGQGDNAAWAMRFGLQQKEKVRVIDDFSIAGVNQTTGMNERLKIFGIDDIAALLAHSLDSNGDKQHPKMLGKTIDLRSAYKQFGICTEDRQRIRVATCEPSASELILLMVNSLPFGATGSVAAFLRISMFLWYVGMAGLKLAWTAFYDDYTLISREDCAKNASWAAECLFDVLGVLFAKEGKKATQFDTRFNSLGVVFDLQCMVDRLVFVGHTESRRTELAESLRDMLEKGPGPGGDGQPDGKKNGPATEKGQKQDPDEIAIKNICDAMTLKKEEIIVPLKFFIGNKLQFPLMMHDAVRDSLTSIMDMPKSPKTVFATVENLRLFTSLRVRYLLVVIKETLGMPDMRISDMDMNKKTMLLELCDAPMGHDWFDLLVTFDSIQFDRFWVKEWATLLSCCSCAAIMKRSKAMHSVQTVDAPSSSPQQSKKMLDVESVQYVKKQGDGDKDLKRSKETEGSKDGAKDDDVQQSGIKRKNSNVQPDDSTSLSSGMTLLQANCYKDSDLIKKLEILDASPEAEMLGFTDKTELDTVFCKVLERKLEVLQWELFKHAEVGSNLVVLNIADKKNFVRVKVPCGDICLPFAGQVSRANGKGAIFFCKVFGMSFYVQPRSEGMNSDVVIPAWSSKPVSKACDSFFVQKKREYQICLELPHGHKPEGICFHFAESKEAQEALEAKCNQAGSTFCYLTFGAGWIDASLQCLQPIENLMEKLTSDHEKAKEKAEKAARTLVQTAVRKNAAAQSKDAKKRKKDAANDAVARLELEATLAQEALDKANQNQNQEESVKAAVEKALAACKLPTHVNLTVLNKTMADAETSKTAGTAAMESKLREAQAKVLAARNGGSAGSCSGGQSSDDQDVAAGALGLQAAIVALRRSGSLAPPVKKTNKGNKSLKEIEGEMRRFGKHLLK</sequence>
<feature type="region of interest" description="Disordered" evidence="3">
    <location>
        <begin position="1431"/>
        <end position="1480"/>
    </location>
</feature>
<feature type="domain" description="Tyr recombinase" evidence="4">
    <location>
        <begin position="511"/>
        <end position="693"/>
    </location>
</feature>
<keyword evidence="1" id="KW-0233">DNA recombination</keyword>
<dbReference type="PROSITE" id="PS51898">
    <property type="entry name" value="TYR_RECOMBINASE"/>
    <property type="match status" value="1"/>
</dbReference>
<gene>
    <name evidence="5" type="ORF">C1SCF055_LOCUS5472</name>
</gene>
<feature type="coiled-coil region" evidence="2">
    <location>
        <begin position="1692"/>
        <end position="1782"/>
    </location>
</feature>
<dbReference type="OrthoDB" id="641149at2759"/>
<dbReference type="SUPFAM" id="SSF53335">
    <property type="entry name" value="S-adenosyl-L-methionine-dependent methyltransferases"/>
    <property type="match status" value="1"/>
</dbReference>
<dbReference type="Gene3D" id="1.10.443.10">
    <property type="entry name" value="Intergrase catalytic core"/>
    <property type="match status" value="1"/>
</dbReference>
<name>A0A9P1BQ27_9DINO</name>
<reference evidence="5" key="1">
    <citation type="submission" date="2022-10" db="EMBL/GenBank/DDBJ databases">
        <authorList>
            <person name="Chen Y."/>
            <person name="Dougan E. K."/>
            <person name="Chan C."/>
            <person name="Rhodes N."/>
            <person name="Thang M."/>
        </authorList>
    </citation>
    <scope>NUCLEOTIDE SEQUENCE</scope>
</reference>
<dbReference type="EMBL" id="CAMXCT030000335">
    <property type="protein sequence ID" value="CAL4764634.1"/>
    <property type="molecule type" value="Genomic_DNA"/>
</dbReference>